<dbReference type="GO" id="GO:0072542">
    <property type="term" value="F:protein phosphatase activator activity"/>
    <property type="evidence" value="ECO:0007669"/>
    <property type="project" value="TreeGrafter"/>
</dbReference>
<dbReference type="FunCoup" id="G7DVJ1">
    <property type="interactions" value="554"/>
</dbReference>
<dbReference type="OrthoDB" id="27483at2759"/>
<feature type="compositionally biased region" description="Basic and acidic residues" evidence="3">
    <location>
        <begin position="278"/>
        <end position="293"/>
    </location>
</feature>
<dbReference type="EMBL" id="BABT02000044">
    <property type="protein sequence ID" value="GAA94601.1"/>
    <property type="molecule type" value="Genomic_DNA"/>
</dbReference>
<dbReference type="Pfam" id="PF22972">
    <property type="entry name" value="EVH1_PP4R3"/>
    <property type="match status" value="1"/>
</dbReference>
<feature type="compositionally biased region" description="Acidic residues" evidence="3">
    <location>
        <begin position="950"/>
        <end position="964"/>
    </location>
</feature>
<name>G7DVJ1_MIXOS</name>
<dbReference type="SUPFAM" id="SSF48371">
    <property type="entry name" value="ARM repeat"/>
    <property type="match status" value="1"/>
</dbReference>
<evidence type="ECO:0000256" key="3">
    <source>
        <dbReference type="SAM" id="MobiDB-lite"/>
    </source>
</evidence>
<evidence type="ECO:0000256" key="2">
    <source>
        <dbReference type="ARBA" id="ARBA00023242"/>
    </source>
</evidence>
<dbReference type="PANTHER" id="PTHR23318:SF0">
    <property type="entry name" value="SERINE_THREONINE-PROTEIN PHOSPHATASE 4 REGULATORY SUBUNIT 3"/>
    <property type="match status" value="1"/>
</dbReference>
<gene>
    <name evidence="6" type="primary">Mo01253</name>
    <name evidence="6" type="ORF">E5Q_01253</name>
</gene>
<dbReference type="InParanoid" id="G7DVJ1"/>
<feature type="compositionally biased region" description="Basic and acidic residues" evidence="3">
    <location>
        <begin position="965"/>
        <end position="987"/>
    </location>
</feature>
<evidence type="ECO:0000259" key="4">
    <source>
        <dbReference type="Pfam" id="PF04802"/>
    </source>
</evidence>
<dbReference type="InterPro" id="IPR051137">
    <property type="entry name" value="PP4R3-like"/>
</dbReference>
<keyword evidence="7" id="KW-1185">Reference proteome</keyword>
<reference evidence="6 7" key="1">
    <citation type="journal article" date="2011" name="J. Gen. Appl. Microbiol.">
        <title>Draft genome sequencing of the enigmatic basidiomycete Mixia osmundae.</title>
        <authorList>
            <person name="Nishida H."/>
            <person name="Nagatsuka Y."/>
            <person name="Sugiyama J."/>
        </authorList>
    </citation>
    <scope>NUCLEOTIDE SEQUENCE [LARGE SCALE GENOMIC DNA]</scope>
    <source>
        <strain evidence="7">CBS 9802 / IAM 14324 / JCM 22182 / KY 12970</strain>
    </source>
</reference>
<protein>
    <submittedName>
        <fullName evidence="6">Uncharacterized protein</fullName>
    </submittedName>
</protein>
<sequence length="1106" mass="122340">MATQPSDEHAAPGQEAETGEASNGIVDSRPLTPPPRSSSLLGSASPSQDTRESIDSPNRKRKPASPHTRTPRPSTAIKATPASSASVQDTSHTLAGVTSSSIKSSEMERLPSYTGTPASSPDDTPRKRIKLDQDDSPSTYLADRFAPAVEVQENSHEGDDLVELALDYANDPTRRSSSSPPVDLLDKSPDSISQRRVKVYRLQGESWTDLGTGFCSVYPVLPAAYATESDVREPTEGLGLIGSVQLLDDSATHADEDGPWIVVKAEAASPANSSSPTKDSESKPGSDDASDRLPKDALIWKSGMRRVMFAAASGGFISLDNEDHKLGYQRQQDTLIVWTEADGTDMALSFANVQGCADVWELVEKVRMYFEANGMTTTSSDELGPSRSVTASPASRALADVDLPEPKLGNLREIDNYIRRISRPVSGRDAIVNTILRTAFLRKLVQVHQEAEDLESLDDLHLCCILMQNILLLHDNNLFEYIMQEDIFLGIVGLLEYDPEFPTMKASYREHLGNPSLFREVVPFRDASLQAKIHQTYRLQYLKDVILARILDDPTFSMLNSHIFFNQVDIVQSLQNDDDFLAELFGIKLDPSSPEQVEETVSPQRQKQYDVISFLQAFCQMAKNLQQPMRTQFFRSLADRGILSFVEIALAWTHQPTARTATIDVLMMILEHDPNSVREHCLVQHEAGKRSLVFSLIDILHVEAELGIKGQMAEALKVLIQTPDMAQEAAQIGLRAKVEDPQAEKFLQYFYDKCAQTLIKPLLDLEGPFDPSQTQIALYVHLCDHLCFFVNAGSFRSKYMILSSPVSQKVAFLLLSKPKHLRLAALRYFRACIGRQDDFYNRYLTKENIFEPVLSVIEGEREKDNLVVSACLEFFEKIRTSGAKILINHLVKEFGSRIRGLALDYPTFEALVNKWEQINEPPPAATSTKEEDASSKQRPGEGIPGRALDIEEESWFNESSSDDEEKGRTKGESRKRSGGELPGRESKQSTPIKSPALVFGSALGAQNARTKGLVDYEGEDSDEEQDSSTSAPLAASLESPLAHAPHEEPPPLKMLEEEQRSSEENEDKLGQLSAKKRSSPLPSIKARLGQLGVKSGLKINLGGKKP</sequence>
<dbReference type="eggNOG" id="KOG2175">
    <property type="taxonomic scope" value="Eukaryota"/>
</dbReference>
<dbReference type="STRING" id="764103.G7DVJ1"/>
<evidence type="ECO:0000313" key="7">
    <source>
        <dbReference type="Proteomes" id="UP000009131"/>
    </source>
</evidence>
<dbReference type="InterPro" id="IPR011993">
    <property type="entry name" value="PH-like_dom_sf"/>
</dbReference>
<feature type="region of interest" description="Disordered" evidence="3">
    <location>
        <begin position="169"/>
        <end position="190"/>
    </location>
</feature>
<feature type="compositionally biased region" description="Basic and acidic residues" evidence="3">
    <location>
        <begin position="928"/>
        <end position="939"/>
    </location>
</feature>
<evidence type="ECO:0000256" key="1">
    <source>
        <dbReference type="ARBA" id="ARBA00004123"/>
    </source>
</evidence>
<dbReference type="RefSeq" id="XP_014568135.1">
    <property type="nucleotide sequence ID" value="XM_014712649.1"/>
</dbReference>
<comment type="subcellular location">
    <subcellularLocation>
        <location evidence="1">Nucleus</location>
    </subcellularLocation>
</comment>
<dbReference type="Gene3D" id="2.30.29.30">
    <property type="entry name" value="Pleckstrin-homology domain (PH domain)/Phosphotyrosine-binding domain (PTB)"/>
    <property type="match status" value="1"/>
</dbReference>
<feature type="compositionally biased region" description="Acidic residues" evidence="3">
    <location>
        <begin position="1016"/>
        <end position="1026"/>
    </location>
</feature>
<dbReference type="GO" id="GO:0030289">
    <property type="term" value="C:protein phosphatase 4 complex"/>
    <property type="evidence" value="ECO:0007669"/>
    <property type="project" value="TreeGrafter"/>
</dbReference>
<feature type="region of interest" description="Disordered" evidence="3">
    <location>
        <begin position="919"/>
        <end position="1089"/>
    </location>
</feature>
<comment type="caution">
    <text evidence="6">The sequence shown here is derived from an EMBL/GenBank/DDBJ whole genome shotgun (WGS) entry which is preliminary data.</text>
</comment>
<feature type="compositionally biased region" description="Basic and acidic residues" evidence="3">
    <location>
        <begin position="1044"/>
        <end position="1069"/>
    </location>
</feature>
<dbReference type="InterPro" id="IPR016024">
    <property type="entry name" value="ARM-type_fold"/>
</dbReference>
<evidence type="ECO:0000313" key="6">
    <source>
        <dbReference type="EMBL" id="GAA94601.1"/>
    </source>
</evidence>
<feature type="compositionally biased region" description="Basic and acidic residues" evidence="3">
    <location>
        <begin position="49"/>
        <end position="58"/>
    </location>
</feature>
<feature type="region of interest" description="Disordered" evidence="3">
    <location>
        <begin position="1"/>
        <end position="141"/>
    </location>
</feature>
<keyword evidence="2" id="KW-0539">Nucleus</keyword>
<dbReference type="GO" id="GO:0005654">
    <property type="term" value="C:nucleoplasm"/>
    <property type="evidence" value="ECO:0007669"/>
    <property type="project" value="TreeGrafter"/>
</dbReference>
<feature type="compositionally biased region" description="Basic and acidic residues" evidence="3">
    <location>
        <begin position="1"/>
        <end position="10"/>
    </location>
</feature>
<feature type="compositionally biased region" description="Polar residues" evidence="3">
    <location>
        <begin position="113"/>
        <end position="122"/>
    </location>
</feature>
<reference evidence="6 7" key="2">
    <citation type="journal article" date="2012" name="Open Biol.">
        <title>Characteristics of nucleosomes and linker DNA regions on the genome of the basidiomycete Mixia osmundae revealed by mono- and dinucleosome mapping.</title>
        <authorList>
            <person name="Nishida H."/>
            <person name="Kondo S."/>
            <person name="Matsumoto T."/>
            <person name="Suzuki Y."/>
            <person name="Yoshikawa H."/>
            <person name="Taylor T.D."/>
            <person name="Sugiyama J."/>
        </authorList>
    </citation>
    <scope>NUCLEOTIDE SEQUENCE [LARGE SCALE GENOMIC DNA]</scope>
    <source>
        <strain evidence="7">CBS 9802 / IAM 14324 / JCM 22182 / KY 12970</strain>
    </source>
</reference>
<feature type="compositionally biased region" description="Low complexity" evidence="3">
    <location>
        <begin position="1027"/>
        <end position="1043"/>
    </location>
</feature>
<dbReference type="Proteomes" id="UP000009131">
    <property type="component" value="Unassembled WGS sequence"/>
</dbReference>
<feature type="compositionally biased region" description="Low complexity" evidence="3">
    <location>
        <begin position="37"/>
        <end position="47"/>
    </location>
</feature>
<dbReference type="HOGENOM" id="CLU_004909_0_0_1"/>
<feature type="compositionally biased region" description="Polar residues" evidence="3">
    <location>
        <begin position="81"/>
        <end position="104"/>
    </location>
</feature>
<dbReference type="InterPro" id="IPR006887">
    <property type="entry name" value="P4R3-like_central_dom"/>
</dbReference>
<dbReference type="AlphaFoldDB" id="G7DVJ1"/>
<evidence type="ECO:0000259" key="5">
    <source>
        <dbReference type="Pfam" id="PF22972"/>
    </source>
</evidence>
<dbReference type="PANTHER" id="PTHR23318">
    <property type="entry name" value="ATP SYNTHASE GAMMA-RELATED"/>
    <property type="match status" value="1"/>
</dbReference>
<dbReference type="Pfam" id="PF04802">
    <property type="entry name" value="PP4R3"/>
    <property type="match status" value="1"/>
</dbReference>
<feature type="compositionally biased region" description="Basic and acidic residues" evidence="3">
    <location>
        <begin position="123"/>
        <end position="133"/>
    </location>
</feature>
<proteinExistence type="predicted"/>
<feature type="compositionally biased region" description="Low complexity" evidence="3">
    <location>
        <begin position="267"/>
        <end position="276"/>
    </location>
</feature>
<feature type="domain" description="Serine/threonine-protein phosphatase 4 regulatory subunit 3-like central" evidence="4">
    <location>
        <begin position="413"/>
        <end position="917"/>
    </location>
</feature>
<feature type="domain" description="PP4R3 EVH1-like" evidence="5">
    <location>
        <begin position="327"/>
        <end position="367"/>
    </location>
</feature>
<organism evidence="6 7">
    <name type="scientific">Mixia osmundae (strain CBS 9802 / IAM 14324 / JCM 22182 / KY 12970)</name>
    <dbReference type="NCBI Taxonomy" id="764103"/>
    <lineage>
        <taxon>Eukaryota</taxon>
        <taxon>Fungi</taxon>
        <taxon>Dikarya</taxon>
        <taxon>Basidiomycota</taxon>
        <taxon>Pucciniomycotina</taxon>
        <taxon>Mixiomycetes</taxon>
        <taxon>Mixiales</taxon>
        <taxon>Mixiaceae</taxon>
        <taxon>Mixia</taxon>
    </lineage>
</organism>
<dbReference type="InterPro" id="IPR055236">
    <property type="entry name" value="EVH1_PP4R3"/>
</dbReference>
<dbReference type="GO" id="GO:0006974">
    <property type="term" value="P:DNA damage response"/>
    <property type="evidence" value="ECO:0007669"/>
    <property type="project" value="TreeGrafter"/>
</dbReference>
<accession>G7DVJ1</accession>
<dbReference type="OMA" id="DSATHAD"/>
<feature type="region of interest" description="Disordered" evidence="3">
    <location>
        <begin position="267"/>
        <end position="293"/>
    </location>
</feature>